<dbReference type="Gene3D" id="1.10.390.10">
    <property type="entry name" value="Neutral Protease Domain 2"/>
    <property type="match status" value="1"/>
</dbReference>
<dbReference type="PANTHER" id="PTHR43579">
    <property type="match status" value="1"/>
</dbReference>
<keyword evidence="4" id="KW-0378">Hydrolase</keyword>
<evidence type="ECO:0000256" key="3">
    <source>
        <dbReference type="ARBA" id="ARBA00022723"/>
    </source>
</evidence>
<comment type="caution">
    <text evidence="9">The sequence shown here is derived from an EMBL/GenBank/DDBJ whole genome shotgun (WGS) entry which is preliminary data.</text>
</comment>
<dbReference type="InterPro" id="IPR027268">
    <property type="entry name" value="Peptidase_M4/M1_CTD_sf"/>
</dbReference>
<evidence type="ECO:0000256" key="5">
    <source>
        <dbReference type="ARBA" id="ARBA00022833"/>
    </source>
</evidence>
<dbReference type="PANTHER" id="PTHR43579:SF1">
    <property type="entry name" value="NEUTRAL METALLOPROTEINASE"/>
    <property type="match status" value="1"/>
</dbReference>
<dbReference type="GO" id="GO:0006508">
    <property type="term" value="P:proteolysis"/>
    <property type="evidence" value="ECO:0007669"/>
    <property type="project" value="UniProtKB-KW"/>
</dbReference>
<evidence type="ECO:0000256" key="4">
    <source>
        <dbReference type="ARBA" id="ARBA00022801"/>
    </source>
</evidence>
<dbReference type="CDD" id="cd09597">
    <property type="entry name" value="M4_TLP"/>
    <property type="match status" value="1"/>
</dbReference>
<dbReference type="Pfam" id="PF01447">
    <property type="entry name" value="Peptidase_M4"/>
    <property type="match status" value="1"/>
</dbReference>
<evidence type="ECO:0000259" key="7">
    <source>
        <dbReference type="Pfam" id="PF01447"/>
    </source>
</evidence>
<dbReference type="EMBL" id="CAJNOU010009749">
    <property type="protein sequence ID" value="CAF1548689.1"/>
    <property type="molecule type" value="Genomic_DNA"/>
</dbReference>
<dbReference type="SUPFAM" id="SSF55486">
    <property type="entry name" value="Metalloproteases ('zincins'), catalytic domain"/>
    <property type="match status" value="1"/>
</dbReference>
<evidence type="ECO:0000313" key="9">
    <source>
        <dbReference type="EMBL" id="CAF1548689.1"/>
    </source>
</evidence>
<keyword evidence="6" id="KW-0482">Metalloprotease</keyword>
<dbReference type="GO" id="GO:0004222">
    <property type="term" value="F:metalloendopeptidase activity"/>
    <property type="evidence" value="ECO:0007669"/>
    <property type="project" value="InterPro"/>
</dbReference>
<evidence type="ECO:0000313" key="10">
    <source>
        <dbReference type="EMBL" id="CAF4226414.1"/>
    </source>
</evidence>
<dbReference type="EMBL" id="CAJOBE010019152">
    <property type="protein sequence ID" value="CAF4226414.1"/>
    <property type="molecule type" value="Genomic_DNA"/>
</dbReference>
<keyword evidence="5" id="KW-0862">Zinc</keyword>
<evidence type="ECO:0000259" key="8">
    <source>
        <dbReference type="Pfam" id="PF02868"/>
    </source>
</evidence>
<dbReference type="InterPro" id="IPR013856">
    <property type="entry name" value="Peptidase_M4_domain"/>
</dbReference>
<dbReference type="PRINTS" id="PR00730">
    <property type="entry name" value="THERMOLYSIN"/>
</dbReference>
<dbReference type="InterPro" id="IPR023612">
    <property type="entry name" value="Peptidase_M4"/>
</dbReference>
<evidence type="ECO:0008006" key="12">
    <source>
        <dbReference type="Google" id="ProtNLM"/>
    </source>
</evidence>
<gene>
    <name evidence="10" type="ORF">FNK824_LOCUS37496</name>
    <name evidence="9" type="ORF">SEV965_LOCUS38569</name>
</gene>
<reference evidence="9" key="1">
    <citation type="submission" date="2021-02" db="EMBL/GenBank/DDBJ databases">
        <authorList>
            <person name="Nowell W R."/>
        </authorList>
    </citation>
    <scope>NUCLEOTIDE SEQUENCE</scope>
</reference>
<feature type="domain" description="Peptidase M4" evidence="7">
    <location>
        <begin position="76"/>
        <end position="169"/>
    </location>
</feature>
<keyword evidence="3" id="KW-0479">Metal-binding</keyword>
<feature type="domain" description="Peptidase M4 C-terminal" evidence="8">
    <location>
        <begin position="172"/>
        <end position="233"/>
    </location>
</feature>
<dbReference type="Proteomes" id="UP000663874">
    <property type="component" value="Unassembled WGS sequence"/>
</dbReference>
<sequence>MKKCNCFCSIIPPVMVDELKKNGVDITKGTVGLDRDFRIRRTLKIESIGLVQPIVGNANRIVFDSQHTTNKQLALVRNEISPTSADKSVNSAFDFAGKVREFYKTVLNWNSIDNNGLDMILNVHYSNKYNNAFWDGSQMTFGDGDGVVFTDFTQSLDVAGHEMSHGVVQYTANLIYSGQSGALNEHYADAMGIAIKQFALKQTAKTSDWLIGADIMGPKLKGMAILPMKPPERVSFMFIFFDN</sequence>
<accession>A0A815X2R8</accession>
<comment type="similarity">
    <text evidence="1">Belongs to the peptidase M4 family.</text>
</comment>
<name>A0A815X2R8_9BILA</name>
<evidence type="ECO:0000256" key="1">
    <source>
        <dbReference type="ARBA" id="ARBA00009388"/>
    </source>
</evidence>
<dbReference type="InterPro" id="IPR001570">
    <property type="entry name" value="Peptidase_M4_C_domain"/>
</dbReference>
<dbReference type="Proteomes" id="UP000663889">
    <property type="component" value="Unassembled WGS sequence"/>
</dbReference>
<evidence type="ECO:0000313" key="11">
    <source>
        <dbReference type="Proteomes" id="UP000663889"/>
    </source>
</evidence>
<dbReference type="InterPro" id="IPR052759">
    <property type="entry name" value="Metalloprotease_M4"/>
</dbReference>
<evidence type="ECO:0000256" key="2">
    <source>
        <dbReference type="ARBA" id="ARBA00022670"/>
    </source>
</evidence>
<dbReference type="GO" id="GO:0046872">
    <property type="term" value="F:metal ion binding"/>
    <property type="evidence" value="ECO:0007669"/>
    <property type="project" value="UniProtKB-KW"/>
</dbReference>
<proteinExistence type="inferred from homology"/>
<protein>
    <recommendedName>
        <fullName evidence="12">Neutral metalloproteinase</fullName>
    </recommendedName>
</protein>
<dbReference type="Gene3D" id="3.10.170.10">
    <property type="match status" value="1"/>
</dbReference>
<organism evidence="9 11">
    <name type="scientific">Rotaria sordida</name>
    <dbReference type="NCBI Taxonomy" id="392033"/>
    <lineage>
        <taxon>Eukaryota</taxon>
        <taxon>Metazoa</taxon>
        <taxon>Spiralia</taxon>
        <taxon>Gnathifera</taxon>
        <taxon>Rotifera</taxon>
        <taxon>Eurotatoria</taxon>
        <taxon>Bdelloidea</taxon>
        <taxon>Philodinida</taxon>
        <taxon>Philodinidae</taxon>
        <taxon>Rotaria</taxon>
    </lineage>
</organism>
<evidence type="ECO:0000256" key="6">
    <source>
        <dbReference type="ARBA" id="ARBA00023049"/>
    </source>
</evidence>
<keyword evidence="2" id="KW-0645">Protease</keyword>
<dbReference type="AlphaFoldDB" id="A0A815X2R8"/>
<dbReference type="Pfam" id="PF02868">
    <property type="entry name" value="Peptidase_M4_C"/>
    <property type="match status" value="1"/>
</dbReference>